<dbReference type="KEGG" id="dcr:108212541"/>
<evidence type="ECO:0000256" key="1">
    <source>
        <dbReference type="ARBA" id="ARBA00010617"/>
    </source>
</evidence>
<organism evidence="10 11">
    <name type="scientific">Daucus carota subsp. sativus</name>
    <name type="common">Carrot</name>
    <dbReference type="NCBI Taxonomy" id="79200"/>
    <lineage>
        <taxon>Eukaryota</taxon>
        <taxon>Viridiplantae</taxon>
        <taxon>Streptophyta</taxon>
        <taxon>Embryophyta</taxon>
        <taxon>Tracheophyta</taxon>
        <taxon>Spermatophyta</taxon>
        <taxon>Magnoliopsida</taxon>
        <taxon>eudicotyledons</taxon>
        <taxon>Gunneridae</taxon>
        <taxon>Pentapetalae</taxon>
        <taxon>asterids</taxon>
        <taxon>campanulids</taxon>
        <taxon>Apiales</taxon>
        <taxon>Apiaceae</taxon>
        <taxon>Apioideae</taxon>
        <taxon>Scandiceae</taxon>
        <taxon>Daucinae</taxon>
        <taxon>Daucus</taxon>
        <taxon>Daucus sect. Daucus</taxon>
    </lineage>
</organism>
<dbReference type="AlphaFoldDB" id="A0AAF0WS70"/>
<evidence type="ECO:0000256" key="5">
    <source>
        <dbReference type="ARBA" id="ARBA00023004"/>
    </source>
</evidence>
<dbReference type="InterPro" id="IPR001128">
    <property type="entry name" value="Cyt_P450"/>
</dbReference>
<evidence type="ECO:0000256" key="9">
    <source>
        <dbReference type="SAM" id="Phobius"/>
    </source>
</evidence>
<comment type="cofactor">
    <cofactor evidence="7">
        <name>heme</name>
        <dbReference type="ChEBI" id="CHEBI:30413"/>
    </cofactor>
</comment>
<dbReference type="Gene3D" id="1.10.630.10">
    <property type="entry name" value="Cytochrome P450"/>
    <property type="match status" value="1"/>
</dbReference>
<dbReference type="PANTHER" id="PTHR47950">
    <property type="entry name" value="CYTOCHROME P450, FAMILY 76, SUBFAMILY C, POLYPEPTIDE 5-RELATED"/>
    <property type="match status" value="1"/>
</dbReference>
<dbReference type="Proteomes" id="UP000077755">
    <property type="component" value="Chromosome 3"/>
</dbReference>
<proteinExistence type="inferred from homology"/>
<keyword evidence="9" id="KW-1133">Transmembrane helix</keyword>
<dbReference type="Pfam" id="PF00067">
    <property type="entry name" value="p450"/>
    <property type="match status" value="1"/>
</dbReference>
<evidence type="ECO:0000256" key="7">
    <source>
        <dbReference type="PIRSR" id="PIRSR602401-1"/>
    </source>
</evidence>
<dbReference type="GO" id="GO:0004497">
    <property type="term" value="F:monooxygenase activity"/>
    <property type="evidence" value="ECO:0007669"/>
    <property type="project" value="UniProtKB-KW"/>
</dbReference>
<evidence type="ECO:0000256" key="4">
    <source>
        <dbReference type="ARBA" id="ARBA00023002"/>
    </source>
</evidence>
<keyword evidence="6 8" id="KW-0503">Monooxygenase</keyword>
<dbReference type="CDD" id="cd11073">
    <property type="entry name" value="CYP76-like"/>
    <property type="match status" value="1"/>
</dbReference>
<keyword evidence="4 8" id="KW-0560">Oxidoreductase</keyword>
<sequence>MEVVLTVIYMILAFAFFKSLFLFSRRGKKLPPGPFQLPIIGNLATLGDLPHQSLAKLADIYGPIMHLKMGCLDTIVISSPAIAQQVLQKQDIIFSRRFIPDAIFACDHFKYSVAFLPVSPLWSNLRKIIHSNLFSFNKLDANQHLRSSKVNDLIGYVKKCSQTGEAIDIGRAAFTTSLNLLSNTIFSKDMADPSQDSSKEFKDLVWNIMAEVGKPNLVDFFPVLKKMDLQGVYRRMTGHFESILKLLEGLITERMALKRSGTLAVNNDALDELIKISQGSPVEFDKTRIEHLLLDIFVAGTDTTSSTVEWGMAELLRNSETMVKAKAELDKVLGKGKILEEADITRLPYLQCIVRETLRLHPPIPFLLPRQIAEEAEVNGYTIPKNSQVLVNVWAIGRDQSSWKNPLSFYPERFLDSDIDLKGQDFELIPFGAGRRICPGMSLASRTVPVVLGSLINCFDWELEGKISANELGMDEKFGITLGKLHPLCALATSVPV</sequence>
<feature type="transmembrane region" description="Helical" evidence="9">
    <location>
        <begin position="6"/>
        <end position="23"/>
    </location>
</feature>
<keyword evidence="5 7" id="KW-0408">Iron</keyword>
<dbReference type="PROSITE" id="PS00086">
    <property type="entry name" value="CYTOCHROME_P450"/>
    <property type="match status" value="1"/>
</dbReference>
<protein>
    <recommendedName>
        <fullName evidence="12">Geraniol 10-hydroxylase</fullName>
    </recommendedName>
</protein>
<reference evidence="10" key="1">
    <citation type="journal article" date="2016" name="Nat. Genet.">
        <title>A high-quality carrot genome assembly provides new insights into carotenoid accumulation and asterid genome evolution.</title>
        <authorList>
            <person name="Iorizzo M."/>
            <person name="Ellison S."/>
            <person name="Senalik D."/>
            <person name="Zeng P."/>
            <person name="Satapoomin P."/>
            <person name="Huang J."/>
            <person name="Bowman M."/>
            <person name="Iovene M."/>
            <person name="Sanseverino W."/>
            <person name="Cavagnaro P."/>
            <person name="Yildiz M."/>
            <person name="Macko-Podgorni A."/>
            <person name="Moranska E."/>
            <person name="Grzebelus E."/>
            <person name="Grzebelus D."/>
            <person name="Ashrafi H."/>
            <person name="Zheng Z."/>
            <person name="Cheng S."/>
            <person name="Spooner D."/>
            <person name="Van Deynze A."/>
            <person name="Simon P."/>
        </authorList>
    </citation>
    <scope>NUCLEOTIDE SEQUENCE</scope>
    <source>
        <tissue evidence="10">Leaf</tissue>
    </source>
</reference>
<dbReference type="PRINTS" id="PR00463">
    <property type="entry name" value="EP450I"/>
</dbReference>
<evidence type="ECO:0008006" key="12">
    <source>
        <dbReference type="Google" id="ProtNLM"/>
    </source>
</evidence>
<accession>A0AAF0WS70</accession>
<keyword evidence="9" id="KW-0472">Membrane</keyword>
<evidence type="ECO:0000313" key="11">
    <source>
        <dbReference type="Proteomes" id="UP000077755"/>
    </source>
</evidence>
<keyword evidence="9" id="KW-0812">Transmembrane</keyword>
<evidence type="ECO:0000313" key="10">
    <source>
        <dbReference type="EMBL" id="WOG93130.1"/>
    </source>
</evidence>
<reference evidence="10" key="2">
    <citation type="submission" date="2022-03" db="EMBL/GenBank/DDBJ databases">
        <title>Draft title - Genomic analysis of global carrot germplasm unveils the trajectory of domestication and the origin of high carotenoid orange carrot.</title>
        <authorList>
            <person name="Iorizzo M."/>
            <person name="Ellison S."/>
            <person name="Senalik D."/>
            <person name="Macko-Podgorni A."/>
            <person name="Grzebelus D."/>
            <person name="Bostan H."/>
            <person name="Rolling W."/>
            <person name="Curaba J."/>
            <person name="Simon P."/>
        </authorList>
    </citation>
    <scope>NUCLEOTIDE SEQUENCE</scope>
    <source>
        <tissue evidence="10">Leaf</tissue>
    </source>
</reference>
<dbReference type="GO" id="GO:0005506">
    <property type="term" value="F:iron ion binding"/>
    <property type="evidence" value="ECO:0007669"/>
    <property type="project" value="InterPro"/>
</dbReference>
<dbReference type="InterPro" id="IPR002401">
    <property type="entry name" value="Cyt_P450_E_grp-I"/>
</dbReference>
<dbReference type="EMBL" id="CP093345">
    <property type="protein sequence ID" value="WOG93130.1"/>
    <property type="molecule type" value="Genomic_DNA"/>
</dbReference>
<keyword evidence="2 7" id="KW-0349">Heme</keyword>
<evidence type="ECO:0000256" key="3">
    <source>
        <dbReference type="ARBA" id="ARBA00022723"/>
    </source>
</evidence>
<evidence type="ECO:0000256" key="6">
    <source>
        <dbReference type="ARBA" id="ARBA00023033"/>
    </source>
</evidence>
<dbReference type="InterPro" id="IPR017972">
    <property type="entry name" value="Cyt_P450_CS"/>
</dbReference>
<name>A0AAF0WS70_DAUCS</name>
<dbReference type="InterPro" id="IPR036396">
    <property type="entry name" value="Cyt_P450_sf"/>
</dbReference>
<dbReference type="PRINTS" id="PR00385">
    <property type="entry name" value="P450"/>
</dbReference>
<evidence type="ECO:0000256" key="8">
    <source>
        <dbReference type="RuleBase" id="RU000461"/>
    </source>
</evidence>
<dbReference type="SUPFAM" id="SSF48264">
    <property type="entry name" value="Cytochrome P450"/>
    <property type="match status" value="1"/>
</dbReference>
<dbReference type="GO" id="GO:0020037">
    <property type="term" value="F:heme binding"/>
    <property type="evidence" value="ECO:0007669"/>
    <property type="project" value="InterPro"/>
</dbReference>
<comment type="similarity">
    <text evidence="1 8">Belongs to the cytochrome P450 family.</text>
</comment>
<feature type="binding site" description="axial binding residue" evidence="7">
    <location>
        <position position="438"/>
    </location>
    <ligand>
        <name>heme</name>
        <dbReference type="ChEBI" id="CHEBI:30413"/>
    </ligand>
    <ligandPart>
        <name>Fe</name>
        <dbReference type="ChEBI" id="CHEBI:18248"/>
    </ligandPart>
</feature>
<evidence type="ECO:0000256" key="2">
    <source>
        <dbReference type="ARBA" id="ARBA00022617"/>
    </source>
</evidence>
<keyword evidence="3 7" id="KW-0479">Metal-binding</keyword>
<gene>
    <name evidence="10" type="ORF">DCAR_0312411</name>
</gene>
<dbReference type="GO" id="GO:0016705">
    <property type="term" value="F:oxidoreductase activity, acting on paired donors, with incorporation or reduction of molecular oxygen"/>
    <property type="evidence" value="ECO:0007669"/>
    <property type="project" value="InterPro"/>
</dbReference>
<dbReference type="FunFam" id="1.10.630.10:FF:000007">
    <property type="entry name" value="Cytochrome P450 76C4"/>
    <property type="match status" value="1"/>
</dbReference>
<keyword evidence="11" id="KW-1185">Reference proteome</keyword>
<dbReference type="PANTHER" id="PTHR47950:SF4">
    <property type="entry name" value="GERANIOL 8-HYDROXYLASE-LIKE"/>
    <property type="match status" value="1"/>
</dbReference>